<name>A0ABT2JJT7_9PSEU</name>
<dbReference type="SUPFAM" id="SSF63825">
    <property type="entry name" value="YWTD domain"/>
    <property type="match status" value="1"/>
</dbReference>
<evidence type="ECO:0000313" key="2">
    <source>
        <dbReference type="EMBL" id="MCT2587650.1"/>
    </source>
</evidence>
<keyword evidence="1" id="KW-0732">Signal</keyword>
<protein>
    <submittedName>
        <fullName evidence="2">ScyD/ScyE family protein</fullName>
    </submittedName>
</protein>
<reference evidence="2 3" key="1">
    <citation type="submission" date="2021-02" db="EMBL/GenBank/DDBJ databases">
        <title>Actinophytocola xerophila sp. nov., isolated from soil of cotton cropping field.</title>
        <authorList>
            <person name="Huang R."/>
            <person name="Chen X."/>
            <person name="Ge X."/>
            <person name="Liu W."/>
        </authorList>
    </citation>
    <scope>NUCLEOTIDE SEQUENCE [LARGE SCALE GENOMIC DNA]</scope>
    <source>
        <strain evidence="2 3">S1-96</strain>
    </source>
</reference>
<accession>A0ABT2JJT7</accession>
<feature type="signal peptide" evidence="1">
    <location>
        <begin position="1"/>
        <end position="28"/>
    </location>
</feature>
<dbReference type="NCBIfam" id="NF033206">
    <property type="entry name" value="ScyE_fam"/>
    <property type="match status" value="1"/>
</dbReference>
<dbReference type="EMBL" id="JAFFZE010000027">
    <property type="protein sequence ID" value="MCT2587650.1"/>
    <property type="molecule type" value="Genomic_DNA"/>
</dbReference>
<comment type="caution">
    <text evidence="2">The sequence shown here is derived from an EMBL/GenBank/DDBJ whole genome shotgun (WGS) entry which is preliminary data.</text>
</comment>
<gene>
    <name evidence="2" type="ORF">JT362_31475</name>
</gene>
<dbReference type="Gene3D" id="2.120.10.30">
    <property type="entry name" value="TolB, C-terminal domain"/>
    <property type="match status" value="1"/>
</dbReference>
<organism evidence="2 3">
    <name type="scientific">Actinophytocola gossypii</name>
    <dbReference type="NCBI Taxonomy" id="2812003"/>
    <lineage>
        <taxon>Bacteria</taxon>
        <taxon>Bacillati</taxon>
        <taxon>Actinomycetota</taxon>
        <taxon>Actinomycetes</taxon>
        <taxon>Pseudonocardiales</taxon>
        <taxon>Pseudonocardiaceae</taxon>
    </lineage>
</organism>
<dbReference type="SUPFAM" id="SSF63829">
    <property type="entry name" value="Calcium-dependent phosphotriesterase"/>
    <property type="match status" value="1"/>
</dbReference>
<evidence type="ECO:0000256" key="1">
    <source>
        <dbReference type="SAM" id="SignalP"/>
    </source>
</evidence>
<dbReference type="Proteomes" id="UP001156441">
    <property type="component" value="Unassembled WGS sequence"/>
</dbReference>
<keyword evidence="3" id="KW-1185">Reference proteome</keyword>
<dbReference type="InterPro" id="IPR048031">
    <property type="entry name" value="ScyD/ScyE-like"/>
</dbReference>
<dbReference type="InterPro" id="IPR011042">
    <property type="entry name" value="6-blade_b-propeller_TolB-like"/>
</dbReference>
<dbReference type="RefSeq" id="WP_260195562.1">
    <property type="nucleotide sequence ID" value="NZ_JAFFZE010000027.1"/>
</dbReference>
<proteinExistence type="predicted"/>
<feature type="chain" id="PRO_5046231898" evidence="1">
    <location>
        <begin position="29"/>
        <end position="372"/>
    </location>
</feature>
<sequence length="372" mass="38893">MSKLRKRSLLVLAGVTALLVSGVTAASAAPAGHRAEPTLEVLASGLNNPRHLVVDRGKVWVAEAGVGGDLQCIITPEGEQCLGRSGAIVKVGRDGSVRRIIEGLPSLGAPLDGSYATGPADLALSRGKLDVLMSTSGIDPVTGANPFGDNGPEMGRLLRFDRNGAGDMRMGPDFGLYEGVHNPDDGIGAPPGFEIESNPYGMTPYRGGYAVVDAGGNDLLWVDRFGRVHTLAVFPAKDVDGRKLQSAPTAVEVGPDGALYVAELSMAPGTARVYRVVPGQEPEVYADGFTVLTDLAFDRRGRLLALSMTRTGAIFPPQQGEIVRIERDGSKTSFTPEGLISPTGIAVEGNTVYVSNQGVSPGLGEIVKLRLP</sequence>
<evidence type="ECO:0000313" key="3">
    <source>
        <dbReference type="Proteomes" id="UP001156441"/>
    </source>
</evidence>